<gene>
    <name evidence="3" type="ORF">SAMN05661096_02915</name>
</gene>
<dbReference type="Pfam" id="PF20590">
    <property type="entry name" value="DUF6791"/>
    <property type="match status" value="1"/>
</dbReference>
<dbReference type="Proteomes" id="UP000193804">
    <property type="component" value="Unassembled WGS sequence"/>
</dbReference>
<dbReference type="CDD" id="cd01483">
    <property type="entry name" value="E1_enzyme_family"/>
    <property type="match status" value="1"/>
</dbReference>
<dbReference type="NCBIfam" id="NF004804">
    <property type="entry name" value="PRK06153.1-3"/>
    <property type="match status" value="1"/>
</dbReference>
<dbReference type="GO" id="GO:0008641">
    <property type="term" value="F:ubiquitin-like modifier activating enzyme activity"/>
    <property type="evidence" value="ECO:0007669"/>
    <property type="project" value="InterPro"/>
</dbReference>
<dbReference type="AlphaFoldDB" id="A0A1X7KMJ1"/>
<keyword evidence="4" id="KW-1185">Reference proteome</keyword>
<sequence length="393" mass="44269">MSLLQINHNPDLKQLRNDGYEITIKGGHLCVHHIPYVSPSGMILYGMMISKLDLISNLKIGKPNTHVAYFSGEAPCDGKGSILNKIVIGSQKQVFDGIEVNHTLSSKPGPQGYLNQYEKVVAYVRLIEAQAQSIDPKVTARTFKVMIDDGSEDQHFMYPDTNSSRANIEELNDKFTNQNIAIIGLGGTGSYVLDAVSKTRVNSIGIFDGDQMKVHNAFRSPGAYSIDDLNMFEKKVNILYKTYSNISKVIQPYPEFISEDNINKLDRYSFVFVCVDDADSRKLISTYLIDKGIPFIDVGMGVLKVNNQLIGMVRTTLVTREYHDHTKDRLPLTQVDNNDYNDNIQICELNMLNAAKAVIKWKKFSLFFQDLLLEHHSVYSINDSMLHNDEVST</sequence>
<evidence type="ECO:0000259" key="1">
    <source>
        <dbReference type="Pfam" id="PF00899"/>
    </source>
</evidence>
<evidence type="ECO:0000259" key="2">
    <source>
        <dbReference type="Pfam" id="PF20590"/>
    </source>
</evidence>
<protein>
    <submittedName>
        <fullName evidence="3">ThiF family protein</fullName>
    </submittedName>
</protein>
<feature type="domain" description="DUF6791" evidence="2">
    <location>
        <begin position="10"/>
        <end position="161"/>
    </location>
</feature>
<proteinExistence type="predicted"/>
<evidence type="ECO:0000313" key="4">
    <source>
        <dbReference type="Proteomes" id="UP000193804"/>
    </source>
</evidence>
<organism evidence="3 4">
    <name type="scientific">Marivirga sericea</name>
    <dbReference type="NCBI Taxonomy" id="1028"/>
    <lineage>
        <taxon>Bacteria</taxon>
        <taxon>Pseudomonadati</taxon>
        <taxon>Bacteroidota</taxon>
        <taxon>Cytophagia</taxon>
        <taxon>Cytophagales</taxon>
        <taxon>Marivirgaceae</taxon>
        <taxon>Marivirga</taxon>
    </lineage>
</organism>
<dbReference type="InterPro" id="IPR000594">
    <property type="entry name" value="ThiF_NAD_FAD-bd"/>
</dbReference>
<dbReference type="NCBIfam" id="NF004805">
    <property type="entry name" value="PRK06153.1-4"/>
    <property type="match status" value="1"/>
</dbReference>
<dbReference type="STRING" id="1028.SAMN05661096_02915"/>
<dbReference type="SUPFAM" id="SSF69572">
    <property type="entry name" value="Activating enzymes of the ubiquitin-like proteins"/>
    <property type="match status" value="1"/>
</dbReference>
<dbReference type="InterPro" id="IPR035985">
    <property type="entry name" value="Ubiquitin-activating_enz"/>
</dbReference>
<dbReference type="EMBL" id="FXAW01000006">
    <property type="protein sequence ID" value="SMG42688.1"/>
    <property type="molecule type" value="Genomic_DNA"/>
</dbReference>
<dbReference type="RefSeq" id="WP_085518074.1">
    <property type="nucleotide sequence ID" value="NZ_FXAW01000006.1"/>
</dbReference>
<accession>A0A1X7KMJ1</accession>
<dbReference type="Pfam" id="PF00899">
    <property type="entry name" value="ThiF"/>
    <property type="match status" value="1"/>
</dbReference>
<evidence type="ECO:0000313" key="3">
    <source>
        <dbReference type="EMBL" id="SMG42688.1"/>
    </source>
</evidence>
<feature type="domain" description="THIF-type NAD/FAD binding fold" evidence="1">
    <location>
        <begin position="169"/>
        <end position="301"/>
    </location>
</feature>
<name>A0A1X7KMJ1_9BACT</name>
<reference evidence="4" key="1">
    <citation type="submission" date="2017-04" db="EMBL/GenBank/DDBJ databases">
        <authorList>
            <person name="Varghese N."/>
            <person name="Submissions S."/>
        </authorList>
    </citation>
    <scope>NUCLEOTIDE SEQUENCE [LARGE SCALE GENOMIC DNA]</scope>
    <source>
        <strain evidence="4">DSM 4125</strain>
    </source>
</reference>
<dbReference type="InterPro" id="IPR046741">
    <property type="entry name" value="DUF6791"/>
</dbReference>
<dbReference type="Gene3D" id="3.40.50.720">
    <property type="entry name" value="NAD(P)-binding Rossmann-like Domain"/>
    <property type="match status" value="1"/>
</dbReference>
<dbReference type="OrthoDB" id="8773615at2"/>